<feature type="domain" description="DUF1468" evidence="2">
    <location>
        <begin position="10"/>
        <end position="149"/>
    </location>
</feature>
<protein>
    <submittedName>
        <fullName evidence="3">Membrane protein</fullName>
    </submittedName>
</protein>
<dbReference type="RefSeq" id="WP_120176330.1">
    <property type="nucleotide sequence ID" value="NZ_AP018786.1"/>
</dbReference>
<keyword evidence="1" id="KW-0812">Transmembrane</keyword>
<name>A0A2Z6I853_9BURK</name>
<feature type="transmembrane region" description="Helical" evidence="1">
    <location>
        <begin position="41"/>
        <end position="62"/>
    </location>
</feature>
<proteinExistence type="predicted"/>
<gene>
    <name evidence="3" type="ORF">SUTMEG_05320</name>
</gene>
<feature type="transmembrane region" description="Helical" evidence="1">
    <location>
        <begin position="83"/>
        <end position="109"/>
    </location>
</feature>
<sequence length="160" mass="16848">MHIHNLKDFAAGLLYILLGLGAMTFIGEGELGTLAQMGPLYFPKIVGAGLALTGTAVLLKSLRLGAADADNADRLNLHAWRPMPVLVILGSAVIFALTLLPFGFLLSAFLTVFASTLAHPSFAWKRSVLLAAGLTALTALIFVYGMGLSVTLLPPAFDLI</sequence>
<dbReference type="EMBL" id="AP018786">
    <property type="protein sequence ID" value="BBF22641.1"/>
    <property type="molecule type" value="Genomic_DNA"/>
</dbReference>
<accession>A0A2Z6I853</accession>
<dbReference type="Proteomes" id="UP000271003">
    <property type="component" value="Chromosome"/>
</dbReference>
<keyword evidence="1" id="KW-1133">Transmembrane helix</keyword>
<feature type="transmembrane region" description="Helical" evidence="1">
    <location>
        <begin position="12"/>
        <end position="29"/>
    </location>
</feature>
<evidence type="ECO:0000313" key="3">
    <source>
        <dbReference type="EMBL" id="BBF22641.1"/>
    </source>
</evidence>
<dbReference type="OrthoDB" id="7029611at2"/>
<organism evidence="3 4">
    <name type="scientific">Sutterella megalosphaeroides</name>
    <dbReference type="NCBI Taxonomy" id="2494234"/>
    <lineage>
        <taxon>Bacteria</taxon>
        <taxon>Pseudomonadati</taxon>
        <taxon>Pseudomonadota</taxon>
        <taxon>Betaproteobacteria</taxon>
        <taxon>Burkholderiales</taxon>
        <taxon>Sutterellaceae</taxon>
        <taxon>Sutterella</taxon>
    </lineage>
</organism>
<evidence type="ECO:0000256" key="1">
    <source>
        <dbReference type="SAM" id="Phobius"/>
    </source>
</evidence>
<dbReference type="Pfam" id="PF07331">
    <property type="entry name" value="TctB"/>
    <property type="match status" value="1"/>
</dbReference>
<feature type="transmembrane region" description="Helical" evidence="1">
    <location>
        <begin position="129"/>
        <end position="153"/>
    </location>
</feature>
<keyword evidence="4" id="KW-1185">Reference proteome</keyword>
<evidence type="ECO:0000313" key="4">
    <source>
        <dbReference type="Proteomes" id="UP000271003"/>
    </source>
</evidence>
<dbReference type="InterPro" id="IPR009936">
    <property type="entry name" value="DUF1468"/>
</dbReference>
<dbReference type="AlphaFoldDB" id="A0A2Z6I853"/>
<dbReference type="KEGG" id="sutt:SUTMEG_05320"/>
<reference evidence="3 4" key="1">
    <citation type="journal article" date="2018" name="Int. J. Syst. Evol. Microbiol.">
        <title>Mesosutterella multiformis gen. nov., sp. nov., a member of the family Sutterellaceae and Sutterella megalosphaeroides sp. nov., isolated from human faeces.</title>
        <authorList>
            <person name="Sakamoto M."/>
            <person name="Ikeyama N."/>
            <person name="Kunihiro T."/>
            <person name="Iino T."/>
            <person name="Yuki M."/>
            <person name="Ohkuma M."/>
        </authorList>
    </citation>
    <scope>NUCLEOTIDE SEQUENCE [LARGE SCALE GENOMIC DNA]</scope>
    <source>
        <strain evidence="3 4">6FBBBH3</strain>
    </source>
</reference>
<evidence type="ECO:0000259" key="2">
    <source>
        <dbReference type="Pfam" id="PF07331"/>
    </source>
</evidence>
<keyword evidence="1" id="KW-0472">Membrane</keyword>